<evidence type="ECO:0000313" key="1">
    <source>
        <dbReference type="EMBL" id="KAK4104435.1"/>
    </source>
</evidence>
<accession>A0AAN6Q9Z2</accession>
<proteinExistence type="predicted"/>
<protein>
    <submittedName>
        <fullName evidence="1">Uncharacterized protein</fullName>
    </submittedName>
</protein>
<comment type="caution">
    <text evidence="1">The sequence shown here is derived from an EMBL/GenBank/DDBJ whole genome shotgun (WGS) entry which is preliminary data.</text>
</comment>
<gene>
    <name evidence="1" type="ORF">N658DRAFT_418830</name>
</gene>
<name>A0AAN6Q9Z2_9PEZI</name>
<reference evidence="1" key="1">
    <citation type="journal article" date="2023" name="Mol. Phylogenet. Evol.">
        <title>Genome-scale phylogeny and comparative genomics of the fungal order Sordariales.</title>
        <authorList>
            <person name="Hensen N."/>
            <person name="Bonometti L."/>
            <person name="Westerberg I."/>
            <person name="Brannstrom I.O."/>
            <person name="Guillou S."/>
            <person name="Cros-Aarteil S."/>
            <person name="Calhoun S."/>
            <person name="Haridas S."/>
            <person name="Kuo A."/>
            <person name="Mondo S."/>
            <person name="Pangilinan J."/>
            <person name="Riley R."/>
            <person name="LaButti K."/>
            <person name="Andreopoulos B."/>
            <person name="Lipzen A."/>
            <person name="Chen C."/>
            <person name="Yan M."/>
            <person name="Daum C."/>
            <person name="Ng V."/>
            <person name="Clum A."/>
            <person name="Steindorff A."/>
            <person name="Ohm R.A."/>
            <person name="Martin F."/>
            <person name="Silar P."/>
            <person name="Natvig D.O."/>
            <person name="Lalanne C."/>
            <person name="Gautier V."/>
            <person name="Ament-Velasquez S.L."/>
            <person name="Kruys A."/>
            <person name="Hutchinson M.I."/>
            <person name="Powell A.J."/>
            <person name="Barry K."/>
            <person name="Miller A.N."/>
            <person name="Grigoriev I.V."/>
            <person name="Debuchy R."/>
            <person name="Gladieux P."/>
            <person name="Hiltunen Thoren M."/>
            <person name="Johannesson H."/>
        </authorList>
    </citation>
    <scope>NUCLEOTIDE SEQUENCE</scope>
    <source>
        <strain evidence="1">CBS 757.83</strain>
    </source>
</reference>
<keyword evidence="2" id="KW-1185">Reference proteome</keyword>
<reference evidence="1" key="2">
    <citation type="submission" date="2023-05" db="EMBL/GenBank/DDBJ databases">
        <authorList>
            <consortium name="Lawrence Berkeley National Laboratory"/>
            <person name="Steindorff A."/>
            <person name="Hensen N."/>
            <person name="Bonometti L."/>
            <person name="Westerberg I."/>
            <person name="Brannstrom I.O."/>
            <person name="Guillou S."/>
            <person name="Cros-Aarteil S."/>
            <person name="Calhoun S."/>
            <person name="Haridas S."/>
            <person name="Kuo A."/>
            <person name="Mondo S."/>
            <person name="Pangilinan J."/>
            <person name="Riley R."/>
            <person name="Labutti K."/>
            <person name="Andreopoulos B."/>
            <person name="Lipzen A."/>
            <person name="Chen C."/>
            <person name="Yanf M."/>
            <person name="Daum C."/>
            <person name="Ng V."/>
            <person name="Clum A."/>
            <person name="Ohm R."/>
            <person name="Martin F."/>
            <person name="Silar P."/>
            <person name="Natvig D."/>
            <person name="Lalanne C."/>
            <person name="Gautier V."/>
            <person name="Ament-Velasquez S.L."/>
            <person name="Kruys A."/>
            <person name="Hutchinson M.I."/>
            <person name="Powell A.J."/>
            <person name="Barry K."/>
            <person name="Miller A.N."/>
            <person name="Grigoriev I.V."/>
            <person name="Debuchy R."/>
            <person name="Gladieux P."/>
            <person name="Thoren M.H."/>
            <person name="Johannesson H."/>
        </authorList>
    </citation>
    <scope>NUCLEOTIDE SEQUENCE</scope>
    <source>
        <strain evidence="1">CBS 757.83</strain>
    </source>
</reference>
<organism evidence="1 2">
    <name type="scientific">Parathielavia hyrcaniae</name>
    <dbReference type="NCBI Taxonomy" id="113614"/>
    <lineage>
        <taxon>Eukaryota</taxon>
        <taxon>Fungi</taxon>
        <taxon>Dikarya</taxon>
        <taxon>Ascomycota</taxon>
        <taxon>Pezizomycotina</taxon>
        <taxon>Sordariomycetes</taxon>
        <taxon>Sordariomycetidae</taxon>
        <taxon>Sordariales</taxon>
        <taxon>Chaetomiaceae</taxon>
        <taxon>Parathielavia</taxon>
    </lineage>
</organism>
<dbReference type="EMBL" id="MU863626">
    <property type="protein sequence ID" value="KAK4104435.1"/>
    <property type="molecule type" value="Genomic_DNA"/>
</dbReference>
<sequence>MASGNRSHRHARTPVIDLTQIKGRDSKDESVNATNLLKAVVDEVDPHTEILHIVGDTPTNAEWEILAHHFTNVRFLKVATGWDEAWNDDKFPLNWPLEQLVIADAVAERITTPAIMEGRIQRLVLLFTAALRFEGPDSKELMKNAEQLDMPGPDSQGVKVYSLPYEWHKWFYNHYKGKQPTFSPDPGSSPPSAMRHLQILGNDALQMLSYMALAKFHLLASLSSLTIFSPGSHDMQHIAPHTPPLFLSLLHNLKSLKLTLGSAMYATLLDQQQQQAFLHVFLPPDLETLHFRGPVTMAAHLDEFAAAFAQHDTFLPRLRRISVVLDLPDKASDSPREASLEQLRVAHRACRRLLDAAVRERGAVAEGFAEPWVEEHGGLFWEVDDRWGVLDEMAAPGR</sequence>
<evidence type="ECO:0000313" key="2">
    <source>
        <dbReference type="Proteomes" id="UP001305647"/>
    </source>
</evidence>
<dbReference type="Proteomes" id="UP001305647">
    <property type="component" value="Unassembled WGS sequence"/>
</dbReference>
<dbReference type="AlphaFoldDB" id="A0AAN6Q9Z2"/>